<protein>
    <recommendedName>
        <fullName evidence="1">Mycothiol-dependent maleylpyruvate isomerase metal-binding domain-containing protein</fullName>
    </recommendedName>
</protein>
<comment type="caution">
    <text evidence="2">The sequence shown here is derived from an EMBL/GenBank/DDBJ whole genome shotgun (WGS) entry which is preliminary data.</text>
</comment>
<organism evidence="2 3">
    <name type="scientific">Reticulibacter mediterranei</name>
    <dbReference type="NCBI Taxonomy" id="2778369"/>
    <lineage>
        <taxon>Bacteria</taxon>
        <taxon>Bacillati</taxon>
        <taxon>Chloroflexota</taxon>
        <taxon>Ktedonobacteria</taxon>
        <taxon>Ktedonobacterales</taxon>
        <taxon>Reticulibacteraceae</taxon>
        <taxon>Reticulibacter</taxon>
    </lineage>
</organism>
<dbReference type="EMBL" id="BNJK01000001">
    <property type="protein sequence ID" value="GHO96422.1"/>
    <property type="molecule type" value="Genomic_DNA"/>
</dbReference>
<dbReference type="InterPro" id="IPR024344">
    <property type="entry name" value="MDMPI_metal-binding"/>
</dbReference>
<dbReference type="AlphaFoldDB" id="A0A8J3N6S7"/>
<dbReference type="Pfam" id="PF11716">
    <property type="entry name" value="MDMPI_N"/>
    <property type="match status" value="1"/>
</dbReference>
<dbReference type="InterPro" id="IPR034660">
    <property type="entry name" value="DinB/YfiT-like"/>
</dbReference>
<dbReference type="Proteomes" id="UP000597444">
    <property type="component" value="Unassembled WGS sequence"/>
</dbReference>
<evidence type="ECO:0000313" key="2">
    <source>
        <dbReference type="EMBL" id="GHO96422.1"/>
    </source>
</evidence>
<evidence type="ECO:0000313" key="3">
    <source>
        <dbReference type="Proteomes" id="UP000597444"/>
    </source>
</evidence>
<dbReference type="RefSeq" id="WP_220207049.1">
    <property type="nucleotide sequence ID" value="NZ_BNJK01000001.1"/>
</dbReference>
<evidence type="ECO:0000259" key="1">
    <source>
        <dbReference type="Pfam" id="PF11716"/>
    </source>
</evidence>
<gene>
    <name evidence="2" type="ORF">KSF_064700</name>
</gene>
<proteinExistence type="predicted"/>
<dbReference type="GO" id="GO:0046872">
    <property type="term" value="F:metal ion binding"/>
    <property type="evidence" value="ECO:0007669"/>
    <property type="project" value="InterPro"/>
</dbReference>
<keyword evidence="3" id="KW-1185">Reference proteome</keyword>
<dbReference type="Gene3D" id="1.20.120.450">
    <property type="entry name" value="dinb family like domain"/>
    <property type="match status" value="1"/>
</dbReference>
<reference evidence="2" key="1">
    <citation type="submission" date="2020-10" db="EMBL/GenBank/DDBJ databases">
        <title>Taxonomic study of unclassified bacteria belonging to the class Ktedonobacteria.</title>
        <authorList>
            <person name="Yabe S."/>
            <person name="Wang C.M."/>
            <person name="Zheng Y."/>
            <person name="Sakai Y."/>
            <person name="Cavaletti L."/>
            <person name="Monciardini P."/>
            <person name="Donadio S."/>
        </authorList>
    </citation>
    <scope>NUCLEOTIDE SEQUENCE</scope>
    <source>
        <strain evidence="2">ID150040</strain>
    </source>
</reference>
<name>A0A8J3N6S7_9CHLR</name>
<accession>A0A8J3N6S7</accession>
<sequence length="273" mass="31014">MSVNPMDYSGKETVLDVVRAERVQFFTVIDDPQNWNVQTRCTEWEVRDIVGHMIDVTEGYLSRWDMAGRGEPASALGLQIMSEKLNENAQAFRTLSRDDAIARLKADSDKMLAIFDALTPQEWSSFLVTHPYMGPLPTFFYPAFHIMDYGVHTWDMLWGLDKKNARLAERTAGVLVPYMFILMQYTVDEESAKGVEATLGISIDGEWGGQWRVTIKDSAFSYESADTLEGTQAIFHFTNPSDFVLTVFQRFPGGEATGDPQVIDQVRHLFFRI</sequence>
<feature type="domain" description="Mycothiol-dependent maleylpyruvate isomerase metal-binding" evidence="1">
    <location>
        <begin position="29"/>
        <end position="156"/>
    </location>
</feature>
<dbReference type="SUPFAM" id="SSF109854">
    <property type="entry name" value="DinB/YfiT-like putative metalloenzymes"/>
    <property type="match status" value="1"/>
</dbReference>